<organism evidence="4 6">
    <name type="scientific">Neoehrlichia mikurensis</name>
    <dbReference type="NCBI Taxonomy" id="89586"/>
    <lineage>
        <taxon>Bacteria</taxon>
        <taxon>Pseudomonadati</taxon>
        <taxon>Pseudomonadota</taxon>
        <taxon>Alphaproteobacteria</taxon>
        <taxon>Rickettsiales</taxon>
        <taxon>Anaplasmataceae</taxon>
        <taxon>Candidatus Neoehrlichia</taxon>
    </lineage>
</organism>
<dbReference type="PANTHER" id="PTHR34138:SF1">
    <property type="entry name" value="CELL SHAPE-DETERMINING PROTEIN MREC"/>
    <property type="match status" value="1"/>
</dbReference>
<feature type="domain" description="Rod shape-determining protein MreC beta-barrel core" evidence="3">
    <location>
        <begin position="136"/>
        <end position="248"/>
    </location>
</feature>
<protein>
    <recommendedName>
        <fullName evidence="1">Cell shape-determining protein MreC</fullName>
    </recommendedName>
    <alternativeName>
        <fullName evidence="1">Cell shape protein MreC</fullName>
    </alternativeName>
</protein>
<dbReference type="GO" id="GO:0008360">
    <property type="term" value="P:regulation of cell shape"/>
    <property type="evidence" value="ECO:0007669"/>
    <property type="project" value="InterPro"/>
</dbReference>
<keyword evidence="7" id="KW-1185">Reference proteome</keyword>
<dbReference type="GO" id="GO:0005886">
    <property type="term" value="C:plasma membrane"/>
    <property type="evidence" value="ECO:0007669"/>
    <property type="project" value="TreeGrafter"/>
</dbReference>
<keyword evidence="2" id="KW-1133">Transmembrane helix</keyword>
<evidence type="ECO:0000313" key="6">
    <source>
        <dbReference type="Proteomes" id="UP001059822"/>
    </source>
</evidence>
<dbReference type="EMBL" id="CP089285">
    <property type="protein sequence ID" value="UTO56231.1"/>
    <property type="molecule type" value="Genomic_DNA"/>
</dbReference>
<keyword evidence="2" id="KW-0812">Transmembrane</keyword>
<dbReference type="InterPro" id="IPR055342">
    <property type="entry name" value="MreC_beta-barrel_core"/>
</dbReference>
<dbReference type="InterPro" id="IPR007221">
    <property type="entry name" value="MreC"/>
</dbReference>
<evidence type="ECO:0000313" key="7">
    <source>
        <dbReference type="Proteomes" id="UP001059985"/>
    </source>
</evidence>
<name>A0A9Q9F4R3_9RICK</name>
<evidence type="ECO:0000256" key="1">
    <source>
        <dbReference type="PIRNR" id="PIRNR038471"/>
    </source>
</evidence>
<dbReference type="AlphaFoldDB" id="A0A9Q9F4R3"/>
<dbReference type="PANTHER" id="PTHR34138">
    <property type="entry name" value="CELL SHAPE-DETERMINING PROTEIN MREC"/>
    <property type="match status" value="1"/>
</dbReference>
<evidence type="ECO:0000256" key="2">
    <source>
        <dbReference type="SAM" id="Phobius"/>
    </source>
</evidence>
<dbReference type="RefSeq" id="WP_218194134.1">
    <property type="nucleotide sequence ID" value="NZ_CP054597.1"/>
</dbReference>
<sequence>MKYFNIKQKNNLSNVIYKYSALFFKFRVYFFIVISIALFITNFTYNNAIKFVRTVIVDKSLTIVNNFDIFLKQHFNTFKNTITPYEFHSNVLNQNILLMRTLYEENLQLKKLLNFLSYYGNVKYITSHIISSVVYNGINNFAFIPIGSESGIKANQAVVNEHGLVGKVVDVGNHVSRILLITDKDFHVPVMIVESGINAIMTGSIDQKLKLTYFSSTKDIQDGEIVITMGDNKNFPYGIYVGNVLKNNVITNVNLQELNFVSVLSLQ</sequence>
<reference evidence="4" key="1">
    <citation type="journal article" date="2022" name="Microorganisms">
        <title>Assembly and Comparison of Ca. Neoehrlichia mikurensis Genomes.</title>
        <authorList>
            <person name="Azagi T."/>
            <person name="Dirks R.P."/>
            <person name="Yebra-Pimentel E.S."/>
            <person name="Schaap P.J."/>
            <person name="Koehorst J.J."/>
            <person name="Esser H.J."/>
            <person name="Sprong H."/>
        </authorList>
    </citation>
    <scope>NUCLEOTIDE SEQUENCE</scope>
    <source>
        <strain evidence="5">18-2804</strain>
        <strain evidence="4">18-2837</strain>
    </source>
</reference>
<feature type="transmembrane region" description="Helical" evidence="2">
    <location>
        <begin position="26"/>
        <end position="45"/>
    </location>
</feature>
<proteinExistence type="inferred from homology"/>
<accession>A0A9Q9F4R3</accession>
<dbReference type="Pfam" id="PF04085">
    <property type="entry name" value="MreC"/>
    <property type="match status" value="1"/>
</dbReference>
<keyword evidence="2" id="KW-0472">Membrane</keyword>
<gene>
    <name evidence="5" type="ORF">LUA81_03925</name>
    <name evidence="4" type="ORF">LUA82_03960</name>
</gene>
<comment type="similarity">
    <text evidence="1">Belongs to the MreC family.</text>
</comment>
<evidence type="ECO:0000313" key="4">
    <source>
        <dbReference type="EMBL" id="UTO55311.1"/>
    </source>
</evidence>
<dbReference type="PIRSF" id="PIRSF038471">
    <property type="entry name" value="MreC"/>
    <property type="match status" value="1"/>
</dbReference>
<evidence type="ECO:0000313" key="5">
    <source>
        <dbReference type="EMBL" id="UTO56231.1"/>
    </source>
</evidence>
<dbReference type="Proteomes" id="UP001059985">
    <property type="component" value="Chromosome"/>
</dbReference>
<evidence type="ECO:0000259" key="3">
    <source>
        <dbReference type="Pfam" id="PF04085"/>
    </source>
</evidence>
<dbReference type="Proteomes" id="UP001059822">
    <property type="component" value="Chromosome"/>
</dbReference>
<comment type="function">
    <text evidence="1">Involved in formation and maintenance of cell shape.</text>
</comment>
<dbReference type="EMBL" id="CP089286">
    <property type="protein sequence ID" value="UTO55311.1"/>
    <property type="molecule type" value="Genomic_DNA"/>
</dbReference>
<keyword evidence="1" id="KW-0133">Cell shape</keyword>